<dbReference type="EMBL" id="CP034593">
    <property type="protein sequence ID" value="AZQ76590.1"/>
    <property type="molecule type" value="Genomic_DNA"/>
</dbReference>
<accession>A0A3Q9G155</accession>
<sequence length="215" mass="24528">MKVDHKKEPHYRAKMGLLDYLTVPPMDFLKIDGMGDPNTSEEYRDSLGALYPLAYRIKFFSKNELGRDYVVMPLEGLWWADDMNAFASGLDKTSWRWTMMIMVPNWITAETIERCRVDVVMKADAPRLIEQVRFERFDEGDALQTLHVGPYSEEGPVISAMHKKIAGDGHALSGTHHEIYLSDPRRTHPAKLKTILRQPIRCSYPCGDSLGSPLS</sequence>
<dbReference type="InterPro" id="IPR008319">
    <property type="entry name" value="GyrI-like_CCH_Lin2189-like"/>
</dbReference>
<dbReference type="Gene3D" id="3.20.80.10">
    <property type="entry name" value="Regulatory factor, effector binding domain"/>
    <property type="match status" value="1"/>
</dbReference>
<reference evidence="2 3" key="1">
    <citation type="submission" date="2018-12" db="EMBL/GenBank/DDBJ databases">
        <title>Complete genome sequence of Flaviflexus sp. H23T48.</title>
        <authorList>
            <person name="Bae J.-W."/>
            <person name="Lee J.-Y."/>
        </authorList>
    </citation>
    <scope>NUCLEOTIDE SEQUENCE [LARGE SCALE GENOMIC DNA]</scope>
    <source>
        <strain evidence="2 3">H23T48</strain>
    </source>
</reference>
<dbReference type="InterPro" id="IPR011256">
    <property type="entry name" value="Reg_factor_effector_dom_sf"/>
</dbReference>
<dbReference type="RefSeq" id="WP_126703398.1">
    <property type="nucleotide sequence ID" value="NZ_CP034593.1"/>
</dbReference>
<dbReference type="Proteomes" id="UP000280344">
    <property type="component" value="Chromosome"/>
</dbReference>
<evidence type="ECO:0000259" key="1">
    <source>
        <dbReference type="Pfam" id="PF06445"/>
    </source>
</evidence>
<dbReference type="InterPro" id="IPR029442">
    <property type="entry name" value="GyrI-like"/>
</dbReference>
<dbReference type="SUPFAM" id="SSF55136">
    <property type="entry name" value="Probable bacterial effector-binding domain"/>
    <property type="match status" value="1"/>
</dbReference>
<dbReference type="PIRSF" id="PIRSF031644">
    <property type="entry name" value="UCP031644"/>
    <property type="match status" value="1"/>
</dbReference>
<name>A0A3Q9G155_9ACTO</name>
<gene>
    <name evidence="2" type="ORF">EJ997_03730</name>
</gene>
<protein>
    <recommendedName>
        <fullName evidence="1">GyrI-like small molecule binding domain-containing protein</fullName>
    </recommendedName>
</protein>
<evidence type="ECO:0000313" key="2">
    <source>
        <dbReference type="EMBL" id="AZQ76590.1"/>
    </source>
</evidence>
<organism evidence="2 3">
    <name type="scientific">Flaviflexus ciconiae</name>
    <dbReference type="NCBI Taxonomy" id="2496867"/>
    <lineage>
        <taxon>Bacteria</taxon>
        <taxon>Bacillati</taxon>
        <taxon>Actinomycetota</taxon>
        <taxon>Actinomycetes</taxon>
        <taxon>Actinomycetales</taxon>
        <taxon>Actinomycetaceae</taxon>
        <taxon>Flaviflexus</taxon>
    </lineage>
</organism>
<dbReference type="Pfam" id="PF06445">
    <property type="entry name" value="GyrI-like"/>
    <property type="match status" value="1"/>
</dbReference>
<dbReference type="OrthoDB" id="4772335at2"/>
<proteinExistence type="predicted"/>
<evidence type="ECO:0000313" key="3">
    <source>
        <dbReference type="Proteomes" id="UP000280344"/>
    </source>
</evidence>
<dbReference type="KEGG" id="flh:EJ997_03730"/>
<feature type="domain" description="GyrI-like small molecule binding" evidence="1">
    <location>
        <begin position="22"/>
        <end position="197"/>
    </location>
</feature>
<dbReference type="AlphaFoldDB" id="A0A3Q9G155"/>
<keyword evidence="3" id="KW-1185">Reference proteome</keyword>